<keyword evidence="5" id="KW-0677">Repeat</keyword>
<comment type="pathway">
    <text evidence="7">Protein modification; protein ubiquitination.</text>
</comment>
<comment type="similarity">
    <text evidence="7">Belongs to the WD repeat PRP19 family.</text>
</comment>
<keyword evidence="7" id="KW-0747">Spliceosome</keyword>
<sequence>MRQELGHALYQHDAACRVIARLIKERDDARAALSEACPGTIAYVPPVRQSGATAPPAPTFVQVPSTSNMDGASLSDDVLVEMDTTAKALQKGRKKRLFQDGCATPQQLSKYTLRTSQLLQPAGVVRMDVHASSPFIATGGTDGALVLSEYSSGSVTVLSRIRAHEQAVTTTHLTVNSGTYPRPRVLLRALRSPLVISTATDGTARVFNRSSCALAVELRAHTAAITACSLHATGAYVATASADHSWAFHELERGMCLLRHQDTSAPAYTCAGFHPDGLIFATGLGNIVRVWDMKSRAILTTFEGHSQPLTCLAFSENGYYLATGAADATVKLWDLRKLQSFHTIEPDSASMAVSDVAFDHSGQVLAVARGSVSLFETKAWATLAVHEEHPAPASAVGFGQCAAFFASASEDGVLRLYGSH</sequence>
<dbReference type="OrthoDB" id="687049at2759"/>
<dbReference type="CDD" id="cd00200">
    <property type="entry name" value="WD40"/>
    <property type="match status" value="1"/>
</dbReference>
<dbReference type="GO" id="GO:0071006">
    <property type="term" value="C:U2-type catalytic step 1 spliceosome"/>
    <property type="evidence" value="ECO:0007669"/>
    <property type="project" value="TreeGrafter"/>
</dbReference>
<keyword evidence="7" id="KW-0808">Transferase</keyword>
<evidence type="ECO:0000256" key="2">
    <source>
        <dbReference type="ARBA" id="ARBA00012483"/>
    </source>
</evidence>
<accession>A0A0M0K2G0</accession>
<organism evidence="9 10">
    <name type="scientific">Chrysochromulina tobinii</name>
    <dbReference type="NCBI Taxonomy" id="1460289"/>
    <lineage>
        <taxon>Eukaryota</taxon>
        <taxon>Haptista</taxon>
        <taxon>Haptophyta</taxon>
        <taxon>Prymnesiophyceae</taxon>
        <taxon>Prymnesiales</taxon>
        <taxon>Chrysochromulinaceae</taxon>
        <taxon>Chrysochromulina</taxon>
    </lineage>
</organism>
<dbReference type="GO" id="GO:0000398">
    <property type="term" value="P:mRNA splicing, via spliceosome"/>
    <property type="evidence" value="ECO:0007669"/>
    <property type="project" value="InterPro"/>
</dbReference>
<proteinExistence type="inferred from homology"/>
<dbReference type="UniPathway" id="UPA00143"/>
<dbReference type="SMART" id="SM00320">
    <property type="entry name" value="WD40"/>
    <property type="match status" value="7"/>
</dbReference>
<evidence type="ECO:0000259" key="8">
    <source>
        <dbReference type="Pfam" id="PF08606"/>
    </source>
</evidence>
<evidence type="ECO:0000256" key="7">
    <source>
        <dbReference type="RuleBase" id="RU367101"/>
    </source>
</evidence>
<keyword evidence="7" id="KW-0539">Nucleus</keyword>
<dbReference type="PANTHER" id="PTHR43995:SF1">
    <property type="entry name" value="PRE-MRNA-PROCESSING FACTOR 19"/>
    <property type="match status" value="1"/>
</dbReference>
<dbReference type="GO" id="GO:0006281">
    <property type="term" value="P:DNA repair"/>
    <property type="evidence" value="ECO:0007669"/>
    <property type="project" value="UniProtKB-KW"/>
</dbReference>
<comment type="catalytic activity">
    <reaction evidence="1 7">
        <text>S-ubiquitinyl-[E2 ubiquitin-conjugating enzyme]-L-cysteine + [acceptor protein]-L-lysine = [E2 ubiquitin-conjugating enzyme]-L-cysteine + N(6)-ubiquitinyl-[acceptor protein]-L-lysine.</text>
        <dbReference type="EC" id="2.3.2.27"/>
    </reaction>
</comment>
<evidence type="ECO:0000256" key="6">
    <source>
        <dbReference type="PROSITE-ProRule" id="PRU00221"/>
    </source>
</evidence>
<keyword evidence="7" id="KW-0234">DNA repair</keyword>
<keyword evidence="4 6" id="KW-0853">WD repeat</keyword>
<dbReference type="AlphaFoldDB" id="A0A0M0K2G0"/>
<dbReference type="PROSITE" id="PS50294">
    <property type="entry name" value="WD_REPEATS_REGION"/>
    <property type="match status" value="1"/>
</dbReference>
<dbReference type="PROSITE" id="PS50082">
    <property type="entry name" value="WD_REPEATS_2"/>
    <property type="match status" value="1"/>
</dbReference>
<dbReference type="PROSITE" id="PS00678">
    <property type="entry name" value="WD_REPEATS_1"/>
    <property type="match status" value="1"/>
</dbReference>
<keyword evidence="10" id="KW-1185">Reference proteome</keyword>
<feature type="repeat" description="WD" evidence="6">
    <location>
        <begin position="302"/>
        <end position="343"/>
    </location>
</feature>
<evidence type="ECO:0000313" key="10">
    <source>
        <dbReference type="Proteomes" id="UP000037460"/>
    </source>
</evidence>
<dbReference type="InterPro" id="IPR013915">
    <property type="entry name" value="Prp19_cc"/>
</dbReference>
<reference evidence="10" key="1">
    <citation type="journal article" date="2015" name="PLoS Genet.">
        <title>Genome Sequence and Transcriptome Analyses of Chrysochromulina tobin: Metabolic Tools for Enhanced Algal Fitness in the Prominent Order Prymnesiales (Haptophyceae).</title>
        <authorList>
            <person name="Hovde B.T."/>
            <person name="Deodato C.R."/>
            <person name="Hunsperger H.M."/>
            <person name="Ryken S.A."/>
            <person name="Yost W."/>
            <person name="Jha R.K."/>
            <person name="Patterson J."/>
            <person name="Monnat R.J. Jr."/>
            <person name="Barlow S.B."/>
            <person name="Starkenburg S.R."/>
            <person name="Cattolico R.A."/>
        </authorList>
    </citation>
    <scope>NUCLEOTIDE SEQUENCE</scope>
    <source>
        <strain evidence="10">CCMP291</strain>
    </source>
</reference>
<keyword evidence="7" id="KW-0507">mRNA processing</keyword>
<dbReference type="InterPro" id="IPR038959">
    <property type="entry name" value="Prp19"/>
</dbReference>
<comment type="subunit">
    <text evidence="7">Homotetramer.</text>
</comment>
<dbReference type="InterPro" id="IPR015943">
    <property type="entry name" value="WD40/YVTN_repeat-like_dom_sf"/>
</dbReference>
<keyword evidence="7" id="KW-0227">DNA damage</keyword>
<dbReference type="Pfam" id="PF00400">
    <property type="entry name" value="WD40"/>
    <property type="match status" value="3"/>
</dbReference>
<dbReference type="SUPFAM" id="SSF50978">
    <property type="entry name" value="WD40 repeat-like"/>
    <property type="match status" value="1"/>
</dbReference>
<evidence type="ECO:0000256" key="3">
    <source>
        <dbReference type="ARBA" id="ARBA00015618"/>
    </source>
</evidence>
<dbReference type="InterPro" id="IPR001680">
    <property type="entry name" value="WD40_rpt"/>
</dbReference>
<dbReference type="GO" id="GO:0000974">
    <property type="term" value="C:Prp19 complex"/>
    <property type="evidence" value="ECO:0007669"/>
    <property type="project" value="UniProtKB-UniRule"/>
</dbReference>
<comment type="subcellular location">
    <subcellularLocation>
        <location evidence="7">Nucleus</location>
    </subcellularLocation>
</comment>
<dbReference type="GO" id="GO:0005737">
    <property type="term" value="C:cytoplasm"/>
    <property type="evidence" value="ECO:0007669"/>
    <property type="project" value="TreeGrafter"/>
</dbReference>
<comment type="caution">
    <text evidence="9">The sequence shown here is derived from an EMBL/GenBank/DDBJ whole genome shotgun (WGS) entry which is preliminary data.</text>
</comment>
<dbReference type="PANTHER" id="PTHR43995">
    <property type="entry name" value="PRE-MRNA-PROCESSING FACTOR 19"/>
    <property type="match status" value="1"/>
</dbReference>
<feature type="domain" description="Prp19 coiled-coil region" evidence="8">
    <location>
        <begin position="1"/>
        <end position="35"/>
    </location>
</feature>
<dbReference type="GO" id="GO:0070534">
    <property type="term" value="P:protein K63-linked ubiquitination"/>
    <property type="evidence" value="ECO:0007669"/>
    <property type="project" value="UniProtKB-UniRule"/>
</dbReference>
<comment type="function">
    <text evidence="7">Ubiquitin-protein ligase which is mainly involved pre-mRNA splicing and DNA repair. Required for pre-mRNA splicing as component of the spliceosome.</text>
</comment>
<protein>
    <recommendedName>
        <fullName evidence="3 7">Pre-mRNA-processing factor 19</fullName>
        <ecNumber evidence="2 7">2.3.2.27</ecNumber>
    </recommendedName>
</protein>
<dbReference type="EMBL" id="JWZX01001632">
    <property type="protein sequence ID" value="KOO32989.1"/>
    <property type="molecule type" value="Genomic_DNA"/>
</dbReference>
<evidence type="ECO:0000256" key="1">
    <source>
        <dbReference type="ARBA" id="ARBA00000900"/>
    </source>
</evidence>
<evidence type="ECO:0000313" key="9">
    <source>
        <dbReference type="EMBL" id="KOO32989.1"/>
    </source>
</evidence>
<evidence type="ECO:0000256" key="4">
    <source>
        <dbReference type="ARBA" id="ARBA00022574"/>
    </source>
</evidence>
<dbReference type="InterPro" id="IPR019775">
    <property type="entry name" value="WD40_repeat_CS"/>
</dbReference>
<keyword evidence="7" id="KW-0508">mRNA splicing</keyword>
<name>A0A0M0K2G0_9EUKA</name>
<dbReference type="InterPro" id="IPR036322">
    <property type="entry name" value="WD40_repeat_dom_sf"/>
</dbReference>
<dbReference type="Proteomes" id="UP000037460">
    <property type="component" value="Unassembled WGS sequence"/>
</dbReference>
<dbReference type="Pfam" id="PF08606">
    <property type="entry name" value="Prp19"/>
    <property type="match status" value="1"/>
</dbReference>
<keyword evidence="7" id="KW-0833">Ubl conjugation pathway</keyword>
<dbReference type="Gene3D" id="2.130.10.10">
    <property type="entry name" value="YVTN repeat-like/Quinoprotein amine dehydrogenase"/>
    <property type="match status" value="1"/>
</dbReference>
<gene>
    <name evidence="9" type="ORF">Ctob_013614</name>
</gene>
<evidence type="ECO:0000256" key="5">
    <source>
        <dbReference type="ARBA" id="ARBA00022737"/>
    </source>
</evidence>
<dbReference type="GO" id="GO:0061630">
    <property type="term" value="F:ubiquitin protein ligase activity"/>
    <property type="evidence" value="ECO:0007669"/>
    <property type="project" value="UniProtKB-UniRule"/>
</dbReference>
<dbReference type="EC" id="2.3.2.27" evidence="2 7"/>